<accession>A0A841GZ87</accession>
<organism evidence="2 3">
    <name type="scientific">Longimicrobium terrae</name>
    <dbReference type="NCBI Taxonomy" id="1639882"/>
    <lineage>
        <taxon>Bacteria</taxon>
        <taxon>Pseudomonadati</taxon>
        <taxon>Gemmatimonadota</taxon>
        <taxon>Longimicrobiia</taxon>
        <taxon>Longimicrobiales</taxon>
        <taxon>Longimicrobiaceae</taxon>
        <taxon>Longimicrobium</taxon>
    </lineage>
</organism>
<dbReference type="Gene3D" id="1.25.40.10">
    <property type="entry name" value="Tetratricopeptide repeat domain"/>
    <property type="match status" value="1"/>
</dbReference>
<dbReference type="EMBL" id="JACHIA010000006">
    <property type="protein sequence ID" value="MBB6071072.1"/>
    <property type="molecule type" value="Genomic_DNA"/>
</dbReference>
<comment type="caution">
    <text evidence="2">The sequence shown here is derived from an EMBL/GenBank/DDBJ whole genome shotgun (WGS) entry which is preliminary data.</text>
</comment>
<dbReference type="SMART" id="SM00028">
    <property type="entry name" value="TPR"/>
    <property type="match status" value="2"/>
</dbReference>
<dbReference type="InterPro" id="IPR011990">
    <property type="entry name" value="TPR-like_helical_dom_sf"/>
</dbReference>
<reference evidence="2 3" key="1">
    <citation type="submission" date="2020-08" db="EMBL/GenBank/DDBJ databases">
        <title>Genomic Encyclopedia of Type Strains, Phase IV (KMG-IV): sequencing the most valuable type-strain genomes for metagenomic binning, comparative biology and taxonomic classification.</title>
        <authorList>
            <person name="Goeker M."/>
        </authorList>
    </citation>
    <scope>NUCLEOTIDE SEQUENCE [LARGE SCALE GENOMIC DNA]</scope>
    <source>
        <strain evidence="2 3">DSM 29007</strain>
    </source>
</reference>
<dbReference type="PROSITE" id="PS50005">
    <property type="entry name" value="TPR"/>
    <property type="match status" value="1"/>
</dbReference>
<keyword evidence="1" id="KW-0802">TPR repeat</keyword>
<dbReference type="GO" id="GO:0016874">
    <property type="term" value="F:ligase activity"/>
    <property type="evidence" value="ECO:0007669"/>
    <property type="project" value="UniProtKB-KW"/>
</dbReference>
<sequence>MSAEARIEALNKMMAAHPDDPRPRFGLALEYEKAERWEDAAQTLRDYLARADDEGNAWGRLGVALRHLGRHEEAADAYRRGIEAATRHGHPTMAGEFEDILDDF</sequence>
<dbReference type="SUPFAM" id="SSF48452">
    <property type="entry name" value="TPR-like"/>
    <property type="match status" value="1"/>
</dbReference>
<gene>
    <name evidence="2" type="ORF">HNQ61_002694</name>
</gene>
<dbReference type="Proteomes" id="UP000582837">
    <property type="component" value="Unassembled WGS sequence"/>
</dbReference>
<dbReference type="InterPro" id="IPR019734">
    <property type="entry name" value="TPR_rpt"/>
</dbReference>
<dbReference type="AlphaFoldDB" id="A0A841GZ87"/>
<dbReference type="RefSeq" id="WP_170033584.1">
    <property type="nucleotide sequence ID" value="NZ_JABDTL010000001.1"/>
</dbReference>
<protein>
    <submittedName>
        <fullName evidence="2">E3 SUMO-protein ligase RanBP2</fullName>
    </submittedName>
</protein>
<feature type="repeat" description="TPR" evidence="1">
    <location>
        <begin position="55"/>
        <end position="88"/>
    </location>
</feature>
<evidence type="ECO:0000313" key="3">
    <source>
        <dbReference type="Proteomes" id="UP000582837"/>
    </source>
</evidence>
<keyword evidence="3" id="KW-1185">Reference proteome</keyword>
<name>A0A841GZ87_9BACT</name>
<evidence type="ECO:0000256" key="1">
    <source>
        <dbReference type="PROSITE-ProRule" id="PRU00339"/>
    </source>
</evidence>
<dbReference type="Pfam" id="PF13432">
    <property type="entry name" value="TPR_16"/>
    <property type="match status" value="1"/>
</dbReference>
<proteinExistence type="predicted"/>
<evidence type="ECO:0000313" key="2">
    <source>
        <dbReference type="EMBL" id="MBB6071072.1"/>
    </source>
</evidence>
<keyword evidence="2" id="KW-0436">Ligase</keyword>